<reference evidence="19 20" key="1">
    <citation type="submission" date="2017-07" db="EMBL/GenBank/DDBJ databases">
        <title>A draft genome sequence of Gluconacetobacter entanii LTH 4560.</title>
        <authorList>
            <person name="Skraban J."/>
            <person name="Cleenwerck I."/>
            <person name="Vandamme P."/>
            <person name="Trcek J."/>
        </authorList>
    </citation>
    <scope>NUCLEOTIDE SEQUENCE [LARGE SCALE GENOMIC DNA]</scope>
    <source>
        <strain evidence="19 20">LTH 4560</strain>
    </source>
</reference>
<evidence type="ECO:0000256" key="6">
    <source>
        <dbReference type="ARBA" id="ARBA00012180"/>
    </source>
</evidence>
<keyword evidence="11 14" id="KW-0255">Endonuclease</keyword>
<comment type="cofactor">
    <cofactor evidence="2">
        <name>Mg(2+)</name>
        <dbReference type="ChEBI" id="CHEBI:18420"/>
    </cofactor>
</comment>
<keyword evidence="12 14" id="KW-0378">Hydrolase</keyword>
<dbReference type="PANTHER" id="PTHR10954:SF18">
    <property type="entry name" value="RIBONUCLEASE HII"/>
    <property type="match status" value="1"/>
</dbReference>
<accession>A0A318Q231</accession>
<comment type="function">
    <text evidence="3 14 16">Endonuclease that specifically degrades the RNA of RNA-DNA hybrids.</text>
</comment>
<dbReference type="InterPro" id="IPR022898">
    <property type="entry name" value="RNase_HII"/>
</dbReference>
<evidence type="ECO:0000256" key="16">
    <source>
        <dbReference type="RuleBase" id="RU003515"/>
    </source>
</evidence>
<evidence type="ECO:0000256" key="7">
    <source>
        <dbReference type="ARBA" id="ARBA00019179"/>
    </source>
</evidence>
<dbReference type="PROSITE" id="PS51975">
    <property type="entry name" value="RNASE_H_2"/>
    <property type="match status" value="1"/>
</dbReference>
<dbReference type="EMBL" id="NKUF01000001">
    <property type="protein sequence ID" value="PYD64696.1"/>
    <property type="molecule type" value="Genomic_DNA"/>
</dbReference>
<comment type="similarity">
    <text evidence="5 14 16">Belongs to the RNase HII family.</text>
</comment>
<evidence type="ECO:0000256" key="9">
    <source>
        <dbReference type="ARBA" id="ARBA00022722"/>
    </source>
</evidence>
<name>A0A318Q231_9PROT</name>
<evidence type="ECO:0000313" key="20">
    <source>
        <dbReference type="Proteomes" id="UP000248301"/>
    </source>
</evidence>
<dbReference type="AlphaFoldDB" id="A0A318Q231"/>
<evidence type="ECO:0000256" key="14">
    <source>
        <dbReference type="HAMAP-Rule" id="MF_00052"/>
    </source>
</evidence>
<feature type="region of interest" description="Disordered" evidence="17">
    <location>
        <begin position="202"/>
        <end position="228"/>
    </location>
</feature>
<evidence type="ECO:0000256" key="15">
    <source>
        <dbReference type="PROSITE-ProRule" id="PRU01319"/>
    </source>
</evidence>
<feature type="domain" description="RNase H type-2" evidence="18">
    <location>
        <begin position="12"/>
        <end position="205"/>
    </location>
</feature>
<dbReference type="GO" id="GO:0003723">
    <property type="term" value="F:RNA binding"/>
    <property type="evidence" value="ECO:0007669"/>
    <property type="project" value="UniProtKB-UniRule"/>
</dbReference>
<comment type="catalytic activity">
    <reaction evidence="1 14 15 16">
        <text>Endonucleolytic cleavage to 5'-phosphomonoester.</text>
        <dbReference type="EC" id="3.1.26.4"/>
    </reaction>
</comment>
<comment type="subcellular location">
    <subcellularLocation>
        <location evidence="4 14">Cytoplasm</location>
    </subcellularLocation>
</comment>
<keyword evidence="8 14" id="KW-0963">Cytoplasm</keyword>
<gene>
    <name evidence="14" type="primary">rnhB</name>
    <name evidence="19" type="ORF">CFR72_00630</name>
</gene>
<evidence type="ECO:0000256" key="11">
    <source>
        <dbReference type="ARBA" id="ARBA00022759"/>
    </source>
</evidence>
<organism evidence="19 20">
    <name type="scientific">Gluconacetobacter entanii</name>
    <dbReference type="NCBI Taxonomy" id="108528"/>
    <lineage>
        <taxon>Bacteria</taxon>
        <taxon>Pseudomonadati</taxon>
        <taxon>Pseudomonadota</taxon>
        <taxon>Alphaproteobacteria</taxon>
        <taxon>Acetobacterales</taxon>
        <taxon>Acetobacteraceae</taxon>
        <taxon>Gluconacetobacter</taxon>
    </lineage>
</organism>
<comment type="caution">
    <text evidence="19">The sequence shown here is derived from an EMBL/GenBank/DDBJ whole genome shotgun (WGS) entry which is preliminary data.</text>
</comment>
<evidence type="ECO:0000256" key="5">
    <source>
        <dbReference type="ARBA" id="ARBA00007383"/>
    </source>
</evidence>
<evidence type="ECO:0000256" key="17">
    <source>
        <dbReference type="SAM" id="MobiDB-lite"/>
    </source>
</evidence>
<evidence type="ECO:0000256" key="10">
    <source>
        <dbReference type="ARBA" id="ARBA00022723"/>
    </source>
</evidence>
<dbReference type="InterPro" id="IPR001352">
    <property type="entry name" value="RNase_HII/HIII"/>
</dbReference>
<dbReference type="InterPro" id="IPR024567">
    <property type="entry name" value="RNase_HII/HIII_dom"/>
</dbReference>
<dbReference type="HAMAP" id="MF_00052_B">
    <property type="entry name" value="RNase_HII_B"/>
    <property type="match status" value="1"/>
</dbReference>
<dbReference type="SUPFAM" id="SSF53098">
    <property type="entry name" value="Ribonuclease H-like"/>
    <property type="match status" value="1"/>
</dbReference>
<keyword evidence="10 14" id="KW-0479">Metal-binding</keyword>
<dbReference type="NCBIfam" id="NF000595">
    <property type="entry name" value="PRK00015.1-3"/>
    <property type="match status" value="1"/>
</dbReference>
<dbReference type="OrthoDB" id="9803420at2"/>
<feature type="binding site" evidence="14 15">
    <location>
        <position position="114"/>
    </location>
    <ligand>
        <name>a divalent metal cation</name>
        <dbReference type="ChEBI" id="CHEBI:60240"/>
    </ligand>
</feature>
<proteinExistence type="inferred from homology"/>
<dbReference type="EC" id="3.1.26.4" evidence="6 14"/>
<dbReference type="RefSeq" id="WP_110912135.1">
    <property type="nucleotide sequence ID" value="NZ_NKUF01000001.1"/>
</dbReference>
<evidence type="ECO:0000256" key="13">
    <source>
        <dbReference type="ARBA" id="ARBA00023211"/>
    </source>
</evidence>
<feature type="binding site" evidence="14 15">
    <location>
        <position position="19"/>
    </location>
    <ligand>
        <name>a divalent metal cation</name>
        <dbReference type="ChEBI" id="CHEBI:60240"/>
    </ligand>
</feature>
<keyword evidence="9 14" id="KW-0540">Nuclease</keyword>
<dbReference type="GO" id="GO:0032299">
    <property type="term" value="C:ribonuclease H2 complex"/>
    <property type="evidence" value="ECO:0007669"/>
    <property type="project" value="TreeGrafter"/>
</dbReference>
<evidence type="ECO:0000256" key="12">
    <source>
        <dbReference type="ARBA" id="ARBA00022801"/>
    </source>
</evidence>
<evidence type="ECO:0000256" key="8">
    <source>
        <dbReference type="ARBA" id="ARBA00022490"/>
    </source>
</evidence>
<dbReference type="GO" id="GO:0006298">
    <property type="term" value="P:mismatch repair"/>
    <property type="evidence" value="ECO:0007669"/>
    <property type="project" value="TreeGrafter"/>
</dbReference>
<comment type="cofactor">
    <cofactor evidence="14 15">
        <name>Mn(2+)</name>
        <dbReference type="ChEBI" id="CHEBI:29035"/>
    </cofactor>
    <cofactor evidence="14 15">
        <name>Mg(2+)</name>
        <dbReference type="ChEBI" id="CHEBI:18420"/>
    </cofactor>
    <text evidence="14 15">Manganese or magnesium. Binds 1 divalent metal ion per monomer in the absence of substrate. May bind a second metal ion after substrate binding.</text>
</comment>
<dbReference type="Proteomes" id="UP000248301">
    <property type="component" value="Unassembled WGS sequence"/>
</dbReference>
<evidence type="ECO:0000256" key="1">
    <source>
        <dbReference type="ARBA" id="ARBA00000077"/>
    </source>
</evidence>
<evidence type="ECO:0000259" key="18">
    <source>
        <dbReference type="PROSITE" id="PS51975"/>
    </source>
</evidence>
<dbReference type="PANTHER" id="PTHR10954">
    <property type="entry name" value="RIBONUCLEASE H2 SUBUNIT A"/>
    <property type="match status" value="1"/>
</dbReference>
<dbReference type="GO" id="GO:0030145">
    <property type="term" value="F:manganese ion binding"/>
    <property type="evidence" value="ECO:0007669"/>
    <property type="project" value="UniProtKB-UniRule"/>
</dbReference>
<evidence type="ECO:0000256" key="2">
    <source>
        <dbReference type="ARBA" id="ARBA00001946"/>
    </source>
</evidence>
<evidence type="ECO:0000256" key="3">
    <source>
        <dbReference type="ARBA" id="ARBA00004065"/>
    </source>
</evidence>
<dbReference type="Pfam" id="PF01351">
    <property type="entry name" value="RNase_HII"/>
    <property type="match status" value="1"/>
</dbReference>
<dbReference type="GO" id="GO:0005737">
    <property type="term" value="C:cytoplasm"/>
    <property type="evidence" value="ECO:0007669"/>
    <property type="project" value="UniProtKB-SubCell"/>
</dbReference>
<keyword evidence="13 14" id="KW-0464">Manganese</keyword>
<dbReference type="Gene3D" id="3.30.420.10">
    <property type="entry name" value="Ribonuclease H-like superfamily/Ribonuclease H"/>
    <property type="match status" value="1"/>
</dbReference>
<dbReference type="GO" id="GO:0004523">
    <property type="term" value="F:RNA-DNA hybrid ribonuclease activity"/>
    <property type="evidence" value="ECO:0007669"/>
    <property type="project" value="UniProtKB-UniRule"/>
</dbReference>
<dbReference type="GO" id="GO:0043137">
    <property type="term" value="P:DNA replication, removal of RNA primer"/>
    <property type="evidence" value="ECO:0007669"/>
    <property type="project" value="TreeGrafter"/>
</dbReference>
<feature type="binding site" evidence="14 15">
    <location>
        <position position="18"/>
    </location>
    <ligand>
        <name>a divalent metal cation</name>
        <dbReference type="ChEBI" id="CHEBI:60240"/>
    </ligand>
</feature>
<dbReference type="InterPro" id="IPR012337">
    <property type="entry name" value="RNaseH-like_sf"/>
</dbReference>
<dbReference type="InterPro" id="IPR036397">
    <property type="entry name" value="RNaseH_sf"/>
</dbReference>
<sequence length="228" mass="24224">MPDYSRERAHGGRVAGVDEVGRGPLAGPVVAAAVMFMHDVPDDLASRLDDSKKLRPAARLRAFAELQALPSALIGVAAASVAEIERHNILRAAHIAMQRAVARLPQVPDLVLVDGNAAPDFGCVAQCVVGGDSKSLSIAAASIVAKVIRDRLMERLSVRWPGYGWERNAGYGTAAHRMALCTDGITPHHRAAFGTVRTIARSLNPSPTRSRARSAARPTTKNAEQPSC</sequence>
<feature type="compositionally biased region" description="Low complexity" evidence="17">
    <location>
        <begin position="205"/>
        <end position="220"/>
    </location>
</feature>
<evidence type="ECO:0000256" key="4">
    <source>
        <dbReference type="ARBA" id="ARBA00004496"/>
    </source>
</evidence>
<protein>
    <recommendedName>
        <fullName evidence="7 14">Ribonuclease HII</fullName>
        <shortName evidence="14">RNase HII</shortName>
        <ecNumber evidence="6 14">3.1.26.4</ecNumber>
    </recommendedName>
</protein>
<evidence type="ECO:0000313" key="19">
    <source>
        <dbReference type="EMBL" id="PYD64696.1"/>
    </source>
</evidence>
<dbReference type="CDD" id="cd07182">
    <property type="entry name" value="RNase_HII_bacteria_HII_like"/>
    <property type="match status" value="1"/>
</dbReference>